<dbReference type="Pfam" id="PF01636">
    <property type="entry name" value="APH"/>
    <property type="match status" value="1"/>
</dbReference>
<dbReference type="Gene3D" id="3.90.1200.10">
    <property type="match status" value="1"/>
</dbReference>
<evidence type="ECO:0000313" key="4">
    <source>
        <dbReference type="Proteomes" id="UP000198859"/>
    </source>
</evidence>
<evidence type="ECO:0000313" key="3">
    <source>
        <dbReference type="EMBL" id="SDT00430.1"/>
    </source>
</evidence>
<evidence type="ECO:0000259" key="2">
    <source>
        <dbReference type="Pfam" id="PF01636"/>
    </source>
</evidence>
<dbReference type="GO" id="GO:0016301">
    <property type="term" value="F:kinase activity"/>
    <property type="evidence" value="ECO:0007669"/>
    <property type="project" value="UniProtKB-KW"/>
</dbReference>
<feature type="compositionally biased region" description="Basic residues" evidence="1">
    <location>
        <begin position="314"/>
        <end position="325"/>
    </location>
</feature>
<dbReference type="OrthoDB" id="9797603at2"/>
<dbReference type="Proteomes" id="UP000198859">
    <property type="component" value="Chromosome I"/>
</dbReference>
<organism evidence="3 4">
    <name type="scientific">Nocardioides scoriae</name>
    <dbReference type="NCBI Taxonomy" id="642780"/>
    <lineage>
        <taxon>Bacteria</taxon>
        <taxon>Bacillati</taxon>
        <taxon>Actinomycetota</taxon>
        <taxon>Actinomycetes</taxon>
        <taxon>Propionibacteriales</taxon>
        <taxon>Nocardioidaceae</taxon>
        <taxon>Nocardioides</taxon>
    </lineage>
</organism>
<dbReference type="PANTHER" id="PTHR21310">
    <property type="entry name" value="AMINOGLYCOSIDE PHOSPHOTRANSFERASE-RELATED-RELATED"/>
    <property type="match status" value="1"/>
</dbReference>
<dbReference type="InterPro" id="IPR011009">
    <property type="entry name" value="Kinase-like_dom_sf"/>
</dbReference>
<reference evidence="4" key="1">
    <citation type="submission" date="2016-10" db="EMBL/GenBank/DDBJ databases">
        <authorList>
            <person name="Varghese N."/>
            <person name="Submissions S."/>
        </authorList>
    </citation>
    <scope>NUCLEOTIDE SEQUENCE [LARGE SCALE GENOMIC DNA]</scope>
    <source>
        <strain evidence="4">DSM 22127</strain>
    </source>
</reference>
<dbReference type="EMBL" id="LT629757">
    <property type="protein sequence ID" value="SDT00430.1"/>
    <property type="molecule type" value="Genomic_DNA"/>
</dbReference>
<feature type="region of interest" description="Disordered" evidence="1">
    <location>
        <begin position="301"/>
        <end position="333"/>
    </location>
</feature>
<proteinExistence type="predicted"/>
<dbReference type="InterPro" id="IPR002575">
    <property type="entry name" value="Aminoglycoside_PTrfase"/>
</dbReference>
<protein>
    <submittedName>
        <fullName evidence="3">Predicted kinase, aminoglycoside phosphotransferase (APT) family</fullName>
    </submittedName>
</protein>
<gene>
    <name evidence="3" type="ORF">SAMN04488570_3268</name>
</gene>
<dbReference type="AlphaFoldDB" id="A0A1H1WUW0"/>
<accession>A0A1H1WUW0</accession>
<sequence length="333" mass="35589">MTRRRMHPDQVDTSVDLVRRLLAAQHPRWADLPVEPVVEAGTDHDLYRLGHDLLVRLPVIGWAAGQAARDARWLPVLGQGLRERLPGDRGCEVPAPVALGAPGEGYAHPWSVVPWIEGVVPTAHDDDDLLGRDLAELVVALQRIAPADGPARGPGERGGPLGVLDAEVRARLAGPLPGLDVTALREVWERAVTAPAWEAAPVWLHGDLQAGNLLVRDGRLAAVIDWGGLGVGDPAADLAPAWTLPGARARAAYRLGVGYDAPTWSRAAGWVLAPALAGLDYYASSRPDLSAESRRRLELLAAGPGPISRGDPRARRRSRRRRRAARPGGRGGA</sequence>
<dbReference type="CDD" id="cd05155">
    <property type="entry name" value="APH_ChoK_like_1"/>
    <property type="match status" value="1"/>
</dbReference>
<dbReference type="STRING" id="642780.SAMN04488570_3268"/>
<dbReference type="Gene3D" id="3.30.200.20">
    <property type="entry name" value="Phosphorylase Kinase, domain 1"/>
    <property type="match status" value="1"/>
</dbReference>
<keyword evidence="3" id="KW-0808">Transferase</keyword>
<dbReference type="InterPro" id="IPR051678">
    <property type="entry name" value="AGP_Transferase"/>
</dbReference>
<dbReference type="SUPFAM" id="SSF56112">
    <property type="entry name" value="Protein kinase-like (PK-like)"/>
    <property type="match status" value="1"/>
</dbReference>
<feature type="domain" description="Aminoglycoside phosphotransferase" evidence="2">
    <location>
        <begin position="38"/>
        <end position="270"/>
    </location>
</feature>
<dbReference type="RefSeq" id="WP_091731824.1">
    <property type="nucleotide sequence ID" value="NZ_LT629757.1"/>
</dbReference>
<dbReference type="PANTHER" id="PTHR21310:SF42">
    <property type="entry name" value="BIFUNCTIONAL AAC_APH"/>
    <property type="match status" value="1"/>
</dbReference>
<evidence type="ECO:0000256" key="1">
    <source>
        <dbReference type="SAM" id="MobiDB-lite"/>
    </source>
</evidence>
<name>A0A1H1WUW0_9ACTN</name>
<keyword evidence="4" id="KW-1185">Reference proteome</keyword>
<keyword evidence="3" id="KW-0418">Kinase</keyword>